<gene>
    <name evidence="3" type="ORF">A3841_17575</name>
</gene>
<name>A0A1Q5PD87_9BACT</name>
<proteinExistence type="inferred from homology"/>
<comment type="caution">
    <text evidence="3">The sequence shown here is derived from an EMBL/GenBank/DDBJ whole genome shotgun (WGS) entry which is preliminary data.</text>
</comment>
<evidence type="ECO:0000259" key="2">
    <source>
        <dbReference type="Pfam" id="PF00582"/>
    </source>
</evidence>
<dbReference type="Pfam" id="PF00582">
    <property type="entry name" value="Usp"/>
    <property type="match status" value="1"/>
</dbReference>
<keyword evidence="4" id="KW-1185">Reference proteome</keyword>
<dbReference type="PANTHER" id="PTHR46268:SF6">
    <property type="entry name" value="UNIVERSAL STRESS PROTEIN UP12"/>
    <property type="match status" value="1"/>
</dbReference>
<protein>
    <submittedName>
        <fullName evidence="3">Universal stress protein UspA</fullName>
    </submittedName>
</protein>
<dbReference type="EMBL" id="LVWA01000005">
    <property type="protein sequence ID" value="OKL40153.1"/>
    <property type="molecule type" value="Genomic_DNA"/>
</dbReference>
<dbReference type="RefSeq" id="WP_073852258.1">
    <property type="nucleotide sequence ID" value="NZ_LVWA01000005.1"/>
</dbReference>
<dbReference type="Gene3D" id="3.40.50.12370">
    <property type="match status" value="1"/>
</dbReference>
<dbReference type="InterPro" id="IPR006016">
    <property type="entry name" value="UspA"/>
</dbReference>
<dbReference type="AlphaFoldDB" id="A0A1Q5PD87"/>
<accession>A0A1Q5PD87</accession>
<dbReference type="InterPro" id="IPR006015">
    <property type="entry name" value="Universal_stress_UspA"/>
</dbReference>
<sequence>MRKILCPTDFSGTSDKAMEYAVHTAQHAGAHLTLLHVVHLPIVDTSETALVASELLGEQMRYAAEKLKATVLRLEERYGANRDGGFTCDYLLKEALLTDVAEHLSKQEGYNLIVMGTTGCDSTMEELLIGSNTEAVMEEVKCAVLSVPKQAPAPKIEHIVYASDYSREDIAAMQEVVEMGSFFGAKIDVVHIVKDQGKQDAEEAAAFRLELQALFPDVPLSFQELTNKHRDEGLMEYYNQVGGDVMAMVRREKGFLKSLFTQGLAERMTYQAKVPLLVLHGKKEV</sequence>
<dbReference type="PANTHER" id="PTHR46268">
    <property type="entry name" value="STRESS RESPONSE PROTEIN NHAX"/>
    <property type="match status" value="1"/>
</dbReference>
<organism evidence="3 4">
    <name type="scientific">Pontibacter flavimaris</name>
    <dbReference type="NCBI Taxonomy" id="1797110"/>
    <lineage>
        <taxon>Bacteria</taxon>
        <taxon>Pseudomonadati</taxon>
        <taxon>Bacteroidota</taxon>
        <taxon>Cytophagia</taxon>
        <taxon>Cytophagales</taxon>
        <taxon>Hymenobacteraceae</taxon>
        <taxon>Pontibacter</taxon>
    </lineage>
</organism>
<evidence type="ECO:0000256" key="1">
    <source>
        <dbReference type="ARBA" id="ARBA00008791"/>
    </source>
</evidence>
<reference evidence="3 4" key="1">
    <citation type="submission" date="2016-03" db="EMBL/GenBank/DDBJ databases">
        <title>Genome sequence of Pontibacter sp. nov., of the family cytophagaceae, isolated from marine sediment of the Yellow Sea, China.</title>
        <authorList>
            <person name="Zhang G."/>
            <person name="Zhang R."/>
        </authorList>
    </citation>
    <scope>NUCLEOTIDE SEQUENCE [LARGE SCALE GENOMIC DNA]</scope>
    <source>
        <strain evidence="3 4">S10-8</strain>
    </source>
</reference>
<dbReference type="Proteomes" id="UP000186551">
    <property type="component" value="Unassembled WGS sequence"/>
</dbReference>
<evidence type="ECO:0000313" key="4">
    <source>
        <dbReference type="Proteomes" id="UP000186551"/>
    </source>
</evidence>
<evidence type="ECO:0000313" key="3">
    <source>
        <dbReference type="EMBL" id="OKL40153.1"/>
    </source>
</evidence>
<dbReference type="PRINTS" id="PR01438">
    <property type="entry name" value="UNVRSLSTRESS"/>
</dbReference>
<dbReference type="OrthoDB" id="1522603at2"/>
<feature type="domain" description="UspA" evidence="2">
    <location>
        <begin position="1"/>
        <end position="148"/>
    </location>
</feature>
<comment type="similarity">
    <text evidence="1">Belongs to the universal stress protein A family.</text>
</comment>
<dbReference type="CDD" id="cd00293">
    <property type="entry name" value="USP-like"/>
    <property type="match status" value="1"/>
</dbReference>
<dbReference type="SUPFAM" id="SSF52402">
    <property type="entry name" value="Adenine nucleotide alpha hydrolases-like"/>
    <property type="match status" value="2"/>
</dbReference>
<dbReference type="STRING" id="1797110.A3841_17575"/>